<dbReference type="InterPro" id="IPR000160">
    <property type="entry name" value="GGDEF_dom"/>
</dbReference>
<evidence type="ECO:0000256" key="3">
    <source>
        <dbReference type="SAM" id="Phobius"/>
    </source>
</evidence>
<reference evidence="5 6" key="1">
    <citation type="submission" date="2021-07" db="EMBL/GenBank/DDBJ databases">
        <authorList>
            <person name="So Y."/>
        </authorList>
    </citation>
    <scope>NUCLEOTIDE SEQUENCE [LARGE SCALE GENOMIC DNA]</scope>
    <source>
        <strain evidence="5 6">Y3S6</strain>
    </source>
</reference>
<dbReference type="PANTHER" id="PTHR45138">
    <property type="entry name" value="REGULATORY COMPONENTS OF SENSORY TRANSDUCTION SYSTEM"/>
    <property type="match status" value="1"/>
</dbReference>
<proteinExistence type="predicted"/>
<comment type="catalytic activity">
    <reaction evidence="2">
        <text>2 GTP = 3',3'-c-di-GMP + 2 diphosphate</text>
        <dbReference type="Rhea" id="RHEA:24898"/>
        <dbReference type="ChEBI" id="CHEBI:33019"/>
        <dbReference type="ChEBI" id="CHEBI:37565"/>
        <dbReference type="ChEBI" id="CHEBI:58805"/>
        <dbReference type="EC" id="2.7.7.65"/>
    </reaction>
</comment>
<accession>A0ABS6ZNU5</accession>
<evidence type="ECO:0000256" key="2">
    <source>
        <dbReference type="ARBA" id="ARBA00034247"/>
    </source>
</evidence>
<sequence>MQMKPKSPLSSWTSLTACALAVALLLDAALSLNGLVPDQAALFPSAVASLEAVATNVLPSGMALAGFASGIVLAMAVIMLPMHQIYRSREARLLQERERLAAQNARLVHQAASDGLLGIANRREFERVLKLEWRRAARERQPLSLLMIDIDCFKRFNDTYGHQAGDTCLRGVADVLRSAAARPGDMVARYGGEEMVVLMPHTSMEGAMRMAERIHAMLAERALPFAASPVAQHVTVSIGVSSMLPVRNGNRSVLVQQADEGLYAAKEAGRNRTAVVPNLRLIGHDEKPQTWTHRAQGT</sequence>
<dbReference type="EC" id="2.7.7.65" evidence="1"/>
<dbReference type="Proteomes" id="UP000769617">
    <property type="component" value="Unassembled WGS sequence"/>
</dbReference>
<keyword evidence="3" id="KW-0472">Membrane</keyword>
<gene>
    <name evidence="5" type="ORF">KPL81_05685</name>
</gene>
<evidence type="ECO:0000313" key="5">
    <source>
        <dbReference type="EMBL" id="MBW6390650.1"/>
    </source>
</evidence>
<name>A0ABS6ZNU5_9GAMM</name>
<dbReference type="InterPro" id="IPR050469">
    <property type="entry name" value="Diguanylate_Cyclase"/>
</dbReference>
<dbReference type="NCBIfam" id="TIGR00254">
    <property type="entry name" value="GGDEF"/>
    <property type="match status" value="1"/>
</dbReference>
<keyword evidence="5" id="KW-0808">Transferase</keyword>
<evidence type="ECO:0000256" key="1">
    <source>
        <dbReference type="ARBA" id="ARBA00012528"/>
    </source>
</evidence>
<dbReference type="RefSeq" id="WP_219791019.1">
    <property type="nucleotide sequence ID" value="NZ_JAHYCA010000002.1"/>
</dbReference>
<dbReference type="CDD" id="cd01949">
    <property type="entry name" value="GGDEF"/>
    <property type="match status" value="1"/>
</dbReference>
<organism evidence="5 6">
    <name type="scientific">Billgrantia antri</name>
    <dbReference type="NCBI Taxonomy" id="2846777"/>
    <lineage>
        <taxon>Bacteria</taxon>
        <taxon>Pseudomonadati</taxon>
        <taxon>Pseudomonadota</taxon>
        <taxon>Gammaproteobacteria</taxon>
        <taxon>Oceanospirillales</taxon>
        <taxon>Halomonadaceae</taxon>
        <taxon>Billgrantia</taxon>
    </lineage>
</organism>
<dbReference type="InterPro" id="IPR029787">
    <property type="entry name" value="Nucleotide_cyclase"/>
</dbReference>
<feature type="domain" description="GGDEF" evidence="4">
    <location>
        <begin position="141"/>
        <end position="278"/>
    </location>
</feature>
<keyword evidence="3" id="KW-0812">Transmembrane</keyword>
<dbReference type="PROSITE" id="PS50887">
    <property type="entry name" value="GGDEF"/>
    <property type="match status" value="1"/>
</dbReference>
<dbReference type="PROSITE" id="PS51257">
    <property type="entry name" value="PROKAR_LIPOPROTEIN"/>
    <property type="match status" value="1"/>
</dbReference>
<evidence type="ECO:0000259" key="4">
    <source>
        <dbReference type="PROSITE" id="PS50887"/>
    </source>
</evidence>
<dbReference type="Pfam" id="PF00990">
    <property type="entry name" value="GGDEF"/>
    <property type="match status" value="1"/>
</dbReference>
<comment type="caution">
    <text evidence="5">The sequence shown here is derived from an EMBL/GenBank/DDBJ whole genome shotgun (WGS) entry which is preliminary data.</text>
</comment>
<keyword evidence="3" id="KW-1133">Transmembrane helix</keyword>
<feature type="transmembrane region" description="Helical" evidence="3">
    <location>
        <begin position="62"/>
        <end position="82"/>
    </location>
</feature>
<dbReference type="SUPFAM" id="SSF55073">
    <property type="entry name" value="Nucleotide cyclase"/>
    <property type="match status" value="1"/>
</dbReference>
<keyword evidence="5" id="KW-0548">Nucleotidyltransferase</keyword>
<dbReference type="SMART" id="SM00267">
    <property type="entry name" value="GGDEF"/>
    <property type="match status" value="1"/>
</dbReference>
<dbReference type="GO" id="GO:0052621">
    <property type="term" value="F:diguanylate cyclase activity"/>
    <property type="evidence" value="ECO:0007669"/>
    <property type="project" value="UniProtKB-EC"/>
</dbReference>
<dbReference type="Gene3D" id="3.30.70.270">
    <property type="match status" value="1"/>
</dbReference>
<keyword evidence="6" id="KW-1185">Reference proteome</keyword>
<dbReference type="InterPro" id="IPR043128">
    <property type="entry name" value="Rev_trsase/Diguanyl_cyclase"/>
</dbReference>
<dbReference type="PANTHER" id="PTHR45138:SF9">
    <property type="entry name" value="DIGUANYLATE CYCLASE DGCM-RELATED"/>
    <property type="match status" value="1"/>
</dbReference>
<protein>
    <recommendedName>
        <fullName evidence="1">diguanylate cyclase</fullName>
        <ecNumber evidence="1">2.7.7.65</ecNumber>
    </recommendedName>
</protein>
<dbReference type="EMBL" id="JAHYCA010000002">
    <property type="protein sequence ID" value="MBW6390650.1"/>
    <property type="molecule type" value="Genomic_DNA"/>
</dbReference>
<evidence type="ECO:0000313" key="6">
    <source>
        <dbReference type="Proteomes" id="UP000769617"/>
    </source>
</evidence>